<feature type="transmembrane region" description="Helical" evidence="2">
    <location>
        <begin position="115"/>
        <end position="137"/>
    </location>
</feature>
<gene>
    <name evidence="3" type="ORF">ID810_01435</name>
</gene>
<feature type="transmembrane region" description="Helical" evidence="2">
    <location>
        <begin position="143"/>
        <end position="163"/>
    </location>
</feature>
<keyword evidence="2" id="KW-1133">Transmembrane helix</keyword>
<reference evidence="3 4" key="1">
    <citation type="submission" date="2020-11" db="EMBL/GenBank/DDBJ databases">
        <title>Actinomyces sp. ZJ750.</title>
        <authorList>
            <person name="Zhou J."/>
        </authorList>
    </citation>
    <scope>NUCLEOTIDE SEQUENCE [LARGE SCALE GENOMIC DNA]</scope>
    <source>
        <strain evidence="3 4">ZJ750</strain>
    </source>
</reference>
<feature type="transmembrane region" description="Helical" evidence="2">
    <location>
        <begin position="175"/>
        <end position="193"/>
    </location>
</feature>
<feature type="transmembrane region" description="Helical" evidence="2">
    <location>
        <begin position="233"/>
        <end position="257"/>
    </location>
</feature>
<evidence type="ECO:0000256" key="1">
    <source>
        <dbReference type="SAM" id="MobiDB-lite"/>
    </source>
</evidence>
<evidence type="ECO:0000256" key="2">
    <source>
        <dbReference type="SAM" id="Phobius"/>
    </source>
</evidence>
<evidence type="ECO:0000313" key="3">
    <source>
        <dbReference type="EMBL" id="QPL05680.1"/>
    </source>
</evidence>
<accession>A0A7T0PXJ2</accession>
<feature type="transmembrane region" description="Helical" evidence="2">
    <location>
        <begin position="269"/>
        <end position="290"/>
    </location>
</feature>
<sequence>MSNPFFDRNPAFAEGTTATATRTPAGYPTMPGYQPGYQGQPQTGYGPYGYQPGYQGRQYPQPGQGDGQQVGQQYGPHNGQQFGPVGPQQLAGLEAQYGAPAATNVDRGRMTYDDVIVRTAVMFGIIVLVGGVSWVLATRPATFSLGVGMMVIGCFGALILGLVNSFKKVPSPALILTYAVFEGMMLGALSGIMEMAFPGIVMQAVVGTVATFGVMLAAYTIGGFRLSGKAQKILLIAMGGYLVFSLVNFFLMVTGLVSDPWGLRGVTVMGIPLGLIIGGVAVVMAAFSLVMDFDSIQRGVERGLPTRYAWAGAFGLTVTIVWLYVEILRILAILRGDD</sequence>
<evidence type="ECO:0000313" key="4">
    <source>
        <dbReference type="Proteomes" id="UP000594637"/>
    </source>
</evidence>
<dbReference type="AlphaFoldDB" id="A0A7T0PXJ2"/>
<dbReference type="PANTHER" id="PTHR41282:SF1">
    <property type="entry name" value="CONSERVED TRANSMEMBRANE PROTEIN-RELATED"/>
    <property type="match status" value="1"/>
</dbReference>
<name>A0A7T0PXJ2_9ACTO</name>
<keyword evidence="4" id="KW-1185">Reference proteome</keyword>
<dbReference type="RefSeq" id="WP_166856563.1">
    <property type="nucleotide sequence ID" value="NZ_CP063989.1"/>
</dbReference>
<protein>
    <submittedName>
        <fullName evidence="3">Bax inhibitor-1/YccA family protein</fullName>
    </submittedName>
</protein>
<dbReference type="Proteomes" id="UP000594637">
    <property type="component" value="Chromosome"/>
</dbReference>
<keyword evidence="2" id="KW-0812">Transmembrane</keyword>
<keyword evidence="2" id="KW-0472">Membrane</keyword>
<feature type="region of interest" description="Disordered" evidence="1">
    <location>
        <begin position="1"/>
        <end position="85"/>
    </location>
</feature>
<feature type="compositionally biased region" description="Low complexity" evidence="1">
    <location>
        <begin position="11"/>
        <end position="76"/>
    </location>
</feature>
<dbReference type="Pfam" id="PF12811">
    <property type="entry name" value="BaxI_1"/>
    <property type="match status" value="1"/>
</dbReference>
<dbReference type="KEGG" id="arep:ID810_01435"/>
<dbReference type="PANTHER" id="PTHR41282">
    <property type="entry name" value="CONSERVED TRANSMEMBRANE PROTEIN-RELATED"/>
    <property type="match status" value="1"/>
</dbReference>
<feature type="transmembrane region" description="Helical" evidence="2">
    <location>
        <begin position="199"/>
        <end position="221"/>
    </location>
</feature>
<organism evidence="3 4">
    <name type="scientific">Actinomyces respiraculi</name>
    <dbReference type="NCBI Taxonomy" id="2744574"/>
    <lineage>
        <taxon>Bacteria</taxon>
        <taxon>Bacillati</taxon>
        <taxon>Actinomycetota</taxon>
        <taxon>Actinomycetes</taxon>
        <taxon>Actinomycetales</taxon>
        <taxon>Actinomycetaceae</taxon>
        <taxon>Actinomyces</taxon>
    </lineage>
</organism>
<feature type="transmembrane region" description="Helical" evidence="2">
    <location>
        <begin position="310"/>
        <end position="334"/>
    </location>
</feature>
<dbReference type="InterPro" id="IPR010539">
    <property type="entry name" value="BaxI_1-like"/>
</dbReference>
<proteinExistence type="predicted"/>
<dbReference type="EMBL" id="CP063989">
    <property type="protein sequence ID" value="QPL05680.1"/>
    <property type="molecule type" value="Genomic_DNA"/>
</dbReference>